<evidence type="ECO:0000256" key="3">
    <source>
        <dbReference type="ARBA" id="ARBA00023143"/>
    </source>
</evidence>
<keyword evidence="6" id="KW-0969">Cilium</keyword>
<dbReference type="NCBIfam" id="TIGR02550">
    <property type="entry name" value="flagell_flgL"/>
    <property type="match status" value="1"/>
</dbReference>
<comment type="subcellular location">
    <subcellularLocation>
        <location evidence="1">Bacterial flagellum</location>
    </subcellularLocation>
</comment>
<dbReference type="RefSeq" id="WP_133581436.1">
    <property type="nucleotide sequence ID" value="NZ_SNYJ01000015.1"/>
</dbReference>
<dbReference type="GO" id="GO:0005198">
    <property type="term" value="F:structural molecule activity"/>
    <property type="evidence" value="ECO:0007669"/>
    <property type="project" value="InterPro"/>
</dbReference>
<dbReference type="PANTHER" id="PTHR42792:SF1">
    <property type="entry name" value="FLAGELLAR HOOK-ASSOCIATED PROTEIN 3"/>
    <property type="match status" value="1"/>
</dbReference>
<dbReference type="GO" id="GO:0009424">
    <property type="term" value="C:bacterial-type flagellum hook"/>
    <property type="evidence" value="ECO:0007669"/>
    <property type="project" value="InterPro"/>
</dbReference>
<dbReference type="InterPro" id="IPR001492">
    <property type="entry name" value="Flagellin"/>
</dbReference>
<evidence type="ECO:0000256" key="2">
    <source>
        <dbReference type="ARBA" id="ARBA00005709"/>
    </source>
</evidence>
<keyword evidence="6" id="KW-0282">Flagellum</keyword>
<comment type="caution">
    <text evidence="6">The sequence shown here is derived from an EMBL/GenBank/DDBJ whole genome shotgun (WGS) entry which is preliminary data.</text>
</comment>
<keyword evidence="3" id="KW-0975">Bacterial flagellum</keyword>
<gene>
    <name evidence="6" type="ORF">EV213_11523</name>
</gene>
<dbReference type="SUPFAM" id="SSF64518">
    <property type="entry name" value="Phase 1 flagellin"/>
    <property type="match status" value="1"/>
</dbReference>
<dbReference type="InterPro" id="IPR001029">
    <property type="entry name" value="Flagellin_N"/>
</dbReference>
<comment type="similarity">
    <text evidence="2">Belongs to the bacterial flagellin family.</text>
</comment>
<evidence type="ECO:0000313" key="6">
    <source>
        <dbReference type="EMBL" id="TDQ36930.1"/>
    </source>
</evidence>
<feature type="domain" description="Flagellin N-terminal" evidence="4">
    <location>
        <begin position="6"/>
        <end position="140"/>
    </location>
</feature>
<reference evidence="6 7" key="1">
    <citation type="submission" date="2019-03" db="EMBL/GenBank/DDBJ databases">
        <title>Genomic Encyclopedia of Type Strains, Phase IV (KMG-IV): sequencing the most valuable type-strain genomes for metagenomic binning, comparative biology and taxonomic classification.</title>
        <authorList>
            <person name="Goeker M."/>
        </authorList>
    </citation>
    <scope>NUCLEOTIDE SEQUENCE [LARGE SCALE GENOMIC DNA]</scope>
    <source>
        <strain evidence="6 7">DSM 28697</strain>
    </source>
</reference>
<dbReference type="EMBL" id="SNYJ01000015">
    <property type="protein sequence ID" value="TDQ36930.1"/>
    <property type="molecule type" value="Genomic_DNA"/>
</dbReference>
<dbReference type="Proteomes" id="UP000295632">
    <property type="component" value="Unassembled WGS sequence"/>
</dbReference>
<dbReference type="InterPro" id="IPR013384">
    <property type="entry name" value="Flagell_FlgL"/>
</dbReference>
<sequence>MRVTQSMLAGSMLRNINNSFTQLAELQNQLYTGKKISRASQNPVVAMRGITYRESLSDIEQFQSNITHAQSWLDNTDSSLNHATKALSRIRDLVVQAKNGTMTPEDQEKVEKEIEQLHQNLIEVGNTTFAGRYIFNGTDTENPPIVKDDEGNFQYATGQAPYLIEVSSGVKIDVATKAEDVFTGDLFAMVSNVRDALKNVDDADLDGVLNDIDDHLETVISARAEVGAKTNRIELVGERMNSQQLFAKTVLSENEDVDIEKVITELKTQETVHRAALAVGARVIQPSLIDFLR</sequence>
<proteinExistence type="inferred from homology"/>
<evidence type="ECO:0000313" key="7">
    <source>
        <dbReference type="Proteomes" id="UP000295632"/>
    </source>
</evidence>
<keyword evidence="7" id="KW-1185">Reference proteome</keyword>
<organism evidence="6 7">
    <name type="scientific">Aureibacillus halotolerans</name>
    <dbReference type="NCBI Taxonomy" id="1508390"/>
    <lineage>
        <taxon>Bacteria</taxon>
        <taxon>Bacillati</taxon>
        <taxon>Bacillota</taxon>
        <taxon>Bacilli</taxon>
        <taxon>Bacillales</taxon>
        <taxon>Bacillaceae</taxon>
        <taxon>Aureibacillus</taxon>
    </lineage>
</organism>
<evidence type="ECO:0000256" key="1">
    <source>
        <dbReference type="ARBA" id="ARBA00004365"/>
    </source>
</evidence>
<evidence type="ECO:0000259" key="5">
    <source>
        <dbReference type="Pfam" id="PF00700"/>
    </source>
</evidence>
<dbReference type="GO" id="GO:0071973">
    <property type="term" value="P:bacterial-type flagellum-dependent cell motility"/>
    <property type="evidence" value="ECO:0007669"/>
    <property type="project" value="InterPro"/>
</dbReference>
<dbReference type="AlphaFoldDB" id="A0A4R6TTD8"/>
<feature type="domain" description="Flagellin C-terminal" evidence="5">
    <location>
        <begin position="211"/>
        <end position="292"/>
    </location>
</feature>
<dbReference type="Pfam" id="PF00700">
    <property type="entry name" value="Flagellin_C"/>
    <property type="match status" value="1"/>
</dbReference>
<dbReference type="InterPro" id="IPR046358">
    <property type="entry name" value="Flagellin_C"/>
</dbReference>
<dbReference type="Gene3D" id="1.20.1330.10">
    <property type="entry name" value="f41 fragment of flagellin, N-terminal domain"/>
    <property type="match status" value="1"/>
</dbReference>
<protein>
    <submittedName>
        <fullName evidence="6">Flagellar hook-associated protein 3 FlgL</fullName>
    </submittedName>
</protein>
<dbReference type="OrthoDB" id="9758307at2"/>
<dbReference type="Pfam" id="PF00669">
    <property type="entry name" value="Flagellin_N"/>
    <property type="match status" value="1"/>
</dbReference>
<dbReference type="PANTHER" id="PTHR42792">
    <property type="entry name" value="FLAGELLIN"/>
    <property type="match status" value="1"/>
</dbReference>
<evidence type="ECO:0000259" key="4">
    <source>
        <dbReference type="Pfam" id="PF00669"/>
    </source>
</evidence>
<accession>A0A4R6TTD8</accession>
<keyword evidence="6" id="KW-0966">Cell projection</keyword>
<name>A0A4R6TTD8_9BACI</name>